<dbReference type="PROSITE" id="PS51201">
    <property type="entry name" value="RCK_N"/>
    <property type="match status" value="1"/>
</dbReference>
<feature type="region of interest" description="Disordered" evidence="1">
    <location>
        <begin position="466"/>
        <end position="487"/>
    </location>
</feature>
<accession>A0ABQ0YF76</accession>
<sequence>MAEADTTGGNTGTYVVVGDTTVARRVCASLVDLGCAVRHAPRPDDEELRALLDRPPVAGIAVLLQDDVVALRYALAAAHLQPDAPMVATIFDRTIGDQLARFLPQCDVTSPADLAVASLAGPCVAPGLLAVTSTREPRGIRVAGDVLDEVPVAVPRRMVWQRWAGQLTAVLRTHETGTRILLAGLLGLAAVLFGDWAWLTFGEGKGAIDAFHEAVRVVTTVGPAADPHGNEAYAAIASTAMLATIVFTAMFTAGVVDRLLGPRLTALLGPRSLPRSGHVIVVGLGQVGLRLCRELRDLGIPVVGVERDTNARNLRLVRDLNIPAVVGDGGDRRLLERVGVHRAAALAAVGSDDRDNVAVSLAVQGVAPGLRLVLRAGEREVLAETGSLLPLGVIRDVTSLSATYVLARLLGREPLGWSPVRCTYTCASRTAGSRSCRSRRRVDAGTRRLQAWGRACGSRRWYAGEHRPDVSDRRRPRQQRRRRRVEA</sequence>
<dbReference type="PANTHER" id="PTHR43833:SF11">
    <property type="entry name" value="VOLTAGE-GATED POTASSIUM CHANNEL KCH"/>
    <property type="match status" value="1"/>
</dbReference>
<organism evidence="4 5">
    <name type="scientific">Rhodococcus aetherivorans</name>
    <dbReference type="NCBI Taxonomy" id="191292"/>
    <lineage>
        <taxon>Bacteria</taxon>
        <taxon>Bacillati</taxon>
        <taxon>Actinomycetota</taxon>
        <taxon>Actinomycetes</taxon>
        <taxon>Mycobacteriales</taxon>
        <taxon>Nocardiaceae</taxon>
        <taxon>Rhodococcus</taxon>
    </lineage>
</organism>
<feature type="domain" description="RCK N-terminal" evidence="3">
    <location>
        <begin position="276"/>
        <end position="394"/>
    </location>
</feature>
<dbReference type="Proteomes" id="UP000325466">
    <property type="component" value="Unassembled WGS sequence"/>
</dbReference>
<dbReference type="EMBL" id="BLAH01000009">
    <property type="protein sequence ID" value="GES35165.1"/>
    <property type="molecule type" value="Genomic_DNA"/>
</dbReference>
<reference evidence="4 5" key="1">
    <citation type="journal article" date="2018" name="Biodegradation">
        <title>1,4-Dioxane degradation characteristics of Rhodococcus aetherivorans JCM 14343.</title>
        <authorList>
            <person name="Inoue D."/>
            <person name="Tsunoda T."/>
            <person name="Yamamoto N."/>
            <person name="Ike M."/>
            <person name="Sei K."/>
        </authorList>
    </citation>
    <scope>NUCLEOTIDE SEQUENCE [LARGE SCALE GENOMIC DNA]</scope>
    <source>
        <strain evidence="4 5">JCM 14343</strain>
    </source>
</reference>
<feature type="transmembrane region" description="Helical" evidence="2">
    <location>
        <begin position="180"/>
        <end position="199"/>
    </location>
</feature>
<evidence type="ECO:0000313" key="5">
    <source>
        <dbReference type="Proteomes" id="UP000325466"/>
    </source>
</evidence>
<dbReference type="RefSeq" id="WP_235194104.1">
    <property type="nucleotide sequence ID" value="NZ_BAAAYP010000032.1"/>
</dbReference>
<comment type="caution">
    <text evidence="4">The sequence shown here is derived from an EMBL/GenBank/DDBJ whole genome shotgun (WGS) entry which is preliminary data.</text>
</comment>
<keyword evidence="2" id="KW-0472">Membrane</keyword>
<keyword evidence="2" id="KW-0812">Transmembrane</keyword>
<dbReference type="InterPro" id="IPR050721">
    <property type="entry name" value="Trk_Ktr_HKT_K-transport"/>
</dbReference>
<protein>
    <submittedName>
        <fullName evidence="4">TrkA-N domain protein</fullName>
    </submittedName>
</protein>
<feature type="compositionally biased region" description="Basic residues" evidence="1">
    <location>
        <begin position="474"/>
        <end position="487"/>
    </location>
</feature>
<evidence type="ECO:0000313" key="4">
    <source>
        <dbReference type="EMBL" id="GES35165.1"/>
    </source>
</evidence>
<evidence type="ECO:0000259" key="3">
    <source>
        <dbReference type="PROSITE" id="PS51201"/>
    </source>
</evidence>
<dbReference type="Gene3D" id="3.40.50.720">
    <property type="entry name" value="NAD(P)-binding Rossmann-like Domain"/>
    <property type="match status" value="1"/>
</dbReference>
<name>A0ABQ0YF76_9NOCA</name>
<keyword evidence="5" id="KW-1185">Reference proteome</keyword>
<feature type="transmembrane region" description="Helical" evidence="2">
    <location>
        <begin position="232"/>
        <end position="256"/>
    </location>
</feature>
<dbReference type="InterPro" id="IPR036291">
    <property type="entry name" value="NAD(P)-bd_dom_sf"/>
</dbReference>
<dbReference type="Pfam" id="PF02254">
    <property type="entry name" value="TrkA_N"/>
    <property type="match status" value="1"/>
</dbReference>
<keyword evidence="2" id="KW-1133">Transmembrane helix</keyword>
<evidence type="ECO:0000256" key="1">
    <source>
        <dbReference type="SAM" id="MobiDB-lite"/>
    </source>
</evidence>
<dbReference type="InterPro" id="IPR003148">
    <property type="entry name" value="RCK_N"/>
</dbReference>
<dbReference type="SUPFAM" id="SSF51735">
    <property type="entry name" value="NAD(P)-binding Rossmann-fold domains"/>
    <property type="match status" value="1"/>
</dbReference>
<proteinExistence type="predicted"/>
<evidence type="ECO:0000256" key="2">
    <source>
        <dbReference type="SAM" id="Phobius"/>
    </source>
</evidence>
<dbReference type="PANTHER" id="PTHR43833">
    <property type="entry name" value="POTASSIUM CHANNEL PROTEIN 2-RELATED-RELATED"/>
    <property type="match status" value="1"/>
</dbReference>
<gene>
    <name evidence="4" type="ORF">RAJCM14343_0412</name>
</gene>